<dbReference type="Gene3D" id="1.25.40.20">
    <property type="entry name" value="Ankyrin repeat-containing domain"/>
    <property type="match status" value="2"/>
</dbReference>
<keyword evidence="7" id="KW-1185">Reference proteome</keyword>
<sequence>MAKKSKKQTLGAAIHMSAKSFERQMQHDAFRSMDNFDSLTLQQQKDAIRSALVDMGTNIAQNDADPTGDGDQSLIESREYRDTARELYAIGGDIHAHFTTNSISPFAMNCALGLADMVQKTLKELTGEETQPYSKSERLLALLETRETSMRLSPLLLIVSAGKNLAGSPEAKKHQDTAKVLLKYGANPLARDVLGKTVCHYGAGAMANQMTLDVVDMCISASKSHFLHGRDIELHGLKTAEMNGKVGVAGGFDCDSGRRSIFLEEEKREVWIKPENVRLIDASETHPSPVSLQDIQDRFGSVSLHEVVMQDRSDVASFLLQKHHTSIHTTDADGMSPLAMASGHGQSAWPNVAPLIIEAARKEANQARKTKKQSESVCENCQANVAGKLQQCSRCKSVIYCGRDCQKAHWKEHKMVCKDLAAVSMGINLGLGSGLKDVGMHHSTFSFSKNKHLSGTYQIPKGIQVGETFVVKVQGNTVMSPLLIYDKTRTCEFSLYPDEPGFSQILEEVQKEKAWQGRKTFMKASFDDKGCCTIYPHTAGVKEKYSW</sequence>
<evidence type="ECO:0000313" key="6">
    <source>
        <dbReference type="EMBL" id="KAL3803500.1"/>
    </source>
</evidence>
<evidence type="ECO:0000256" key="4">
    <source>
        <dbReference type="PROSITE-ProRule" id="PRU00134"/>
    </source>
</evidence>
<dbReference type="EMBL" id="JABMIG020000013">
    <property type="protein sequence ID" value="KAL3803500.1"/>
    <property type="molecule type" value="Genomic_DNA"/>
</dbReference>
<keyword evidence="2 4" id="KW-0863">Zinc-finger</keyword>
<proteinExistence type="predicted"/>
<dbReference type="Pfam" id="PF01753">
    <property type="entry name" value="zf-MYND"/>
    <property type="match status" value="1"/>
</dbReference>
<organism evidence="6 7">
    <name type="scientific">Cyclotella cryptica</name>
    <dbReference type="NCBI Taxonomy" id="29204"/>
    <lineage>
        <taxon>Eukaryota</taxon>
        <taxon>Sar</taxon>
        <taxon>Stramenopiles</taxon>
        <taxon>Ochrophyta</taxon>
        <taxon>Bacillariophyta</taxon>
        <taxon>Coscinodiscophyceae</taxon>
        <taxon>Thalassiosirophycidae</taxon>
        <taxon>Stephanodiscales</taxon>
        <taxon>Stephanodiscaceae</taxon>
        <taxon>Cyclotella</taxon>
    </lineage>
</organism>
<keyword evidence="3" id="KW-0862">Zinc</keyword>
<dbReference type="SUPFAM" id="SSF144232">
    <property type="entry name" value="HIT/MYND zinc finger-like"/>
    <property type="match status" value="1"/>
</dbReference>
<dbReference type="InterPro" id="IPR002893">
    <property type="entry name" value="Znf_MYND"/>
</dbReference>
<dbReference type="InterPro" id="IPR036770">
    <property type="entry name" value="Ankyrin_rpt-contain_sf"/>
</dbReference>
<feature type="domain" description="MYND-type" evidence="5">
    <location>
        <begin position="378"/>
        <end position="417"/>
    </location>
</feature>
<comment type="caution">
    <text evidence="6">The sequence shown here is derived from an EMBL/GenBank/DDBJ whole genome shotgun (WGS) entry which is preliminary data.</text>
</comment>
<evidence type="ECO:0000313" key="7">
    <source>
        <dbReference type="Proteomes" id="UP001516023"/>
    </source>
</evidence>
<dbReference type="Gene3D" id="6.10.140.2220">
    <property type="match status" value="1"/>
</dbReference>
<dbReference type="InterPro" id="IPR024119">
    <property type="entry name" value="TF_DEAF-1"/>
</dbReference>
<protein>
    <recommendedName>
        <fullName evidence="5">MYND-type domain-containing protein</fullName>
    </recommendedName>
</protein>
<dbReference type="AlphaFoldDB" id="A0ABD3QSX1"/>
<reference evidence="6 7" key="1">
    <citation type="journal article" date="2020" name="G3 (Bethesda)">
        <title>Improved Reference Genome for Cyclotella cryptica CCMP332, a Model for Cell Wall Morphogenesis, Salinity Adaptation, and Lipid Production in Diatoms (Bacillariophyta).</title>
        <authorList>
            <person name="Roberts W.R."/>
            <person name="Downey K.M."/>
            <person name="Ruck E.C."/>
            <person name="Traller J.C."/>
            <person name="Alverson A.J."/>
        </authorList>
    </citation>
    <scope>NUCLEOTIDE SEQUENCE [LARGE SCALE GENOMIC DNA]</scope>
    <source>
        <strain evidence="6 7">CCMP332</strain>
    </source>
</reference>
<dbReference type="PROSITE" id="PS50865">
    <property type="entry name" value="ZF_MYND_2"/>
    <property type="match status" value="1"/>
</dbReference>
<dbReference type="GO" id="GO:0008270">
    <property type="term" value="F:zinc ion binding"/>
    <property type="evidence" value="ECO:0007669"/>
    <property type="project" value="UniProtKB-KW"/>
</dbReference>
<evidence type="ECO:0000259" key="5">
    <source>
        <dbReference type="PROSITE" id="PS50865"/>
    </source>
</evidence>
<dbReference type="PANTHER" id="PTHR10237">
    <property type="entry name" value="DEFORMED EPIDERMAL AUTOREGULATORY FACTOR 1 HOMOLOG SUPPRESSIN"/>
    <property type="match status" value="1"/>
</dbReference>
<dbReference type="SUPFAM" id="SSF48403">
    <property type="entry name" value="Ankyrin repeat"/>
    <property type="match status" value="1"/>
</dbReference>
<keyword evidence="1" id="KW-0479">Metal-binding</keyword>
<evidence type="ECO:0000256" key="2">
    <source>
        <dbReference type="ARBA" id="ARBA00022771"/>
    </source>
</evidence>
<evidence type="ECO:0000256" key="3">
    <source>
        <dbReference type="ARBA" id="ARBA00022833"/>
    </source>
</evidence>
<dbReference type="PANTHER" id="PTHR10237:SF14">
    <property type="entry name" value="MYND-TYPE DOMAIN-CONTAINING PROTEIN"/>
    <property type="match status" value="1"/>
</dbReference>
<gene>
    <name evidence="6" type="ORF">HJC23_014048</name>
</gene>
<evidence type="ECO:0000256" key="1">
    <source>
        <dbReference type="ARBA" id="ARBA00022723"/>
    </source>
</evidence>
<dbReference type="Proteomes" id="UP001516023">
    <property type="component" value="Unassembled WGS sequence"/>
</dbReference>
<name>A0ABD3QSX1_9STRA</name>
<accession>A0ABD3QSX1</accession>
<dbReference type="PROSITE" id="PS01360">
    <property type="entry name" value="ZF_MYND_1"/>
    <property type="match status" value="1"/>
</dbReference>